<comment type="similarity">
    <text evidence="3 11">Belongs to the RNase H family.</text>
</comment>
<evidence type="ECO:0000256" key="3">
    <source>
        <dbReference type="ARBA" id="ARBA00005300"/>
    </source>
</evidence>
<evidence type="ECO:0000256" key="4">
    <source>
        <dbReference type="ARBA" id="ARBA00011245"/>
    </source>
</evidence>
<dbReference type="Proteomes" id="UP000503820">
    <property type="component" value="Unassembled WGS sequence"/>
</dbReference>
<evidence type="ECO:0000256" key="1">
    <source>
        <dbReference type="ARBA" id="ARBA00000077"/>
    </source>
</evidence>
<dbReference type="Gene3D" id="3.30.420.10">
    <property type="entry name" value="Ribonuclease H-like superfamily/Ribonuclease H"/>
    <property type="match status" value="1"/>
</dbReference>
<dbReference type="GO" id="GO:0000287">
    <property type="term" value="F:magnesium ion binding"/>
    <property type="evidence" value="ECO:0007669"/>
    <property type="project" value="UniProtKB-UniRule"/>
</dbReference>
<dbReference type="InterPro" id="IPR050092">
    <property type="entry name" value="RNase_H"/>
</dbReference>
<gene>
    <name evidence="11 13" type="primary">rnhA</name>
    <name evidence="13" type="ORF">DSM19430T_06300</name>
</gene>
<dbReference type="FunFam" id="3.30.420.10:FF:000089">
    <property type="entry name" value="Ribonuclease H"/>
    <property type="match status" value="1"/>
</dbReference>
<dbReference type="EMBL" id="BLVP01000002">
    <property type="protein sequence ID" value="GFM35946.1"/>
    <property type="molecule type" value="Genomic_DNA"/>
</dbReference>
<evidence type="ECO:0000256" key="6">
    <source>
        <dbReference type="ARBA" id="ARBA00022722"/>
    </source>
</evidence>
<evidence type="ECO:0000256" key="7">
    <source>
        <dbReference type="ARBA" id="ARBA00022723"/>
    </source>
</evidence>
<name>A0A7J0BQF3_9BACT</name>
<dbReference type="HAMAP" id="MF_00042">
    <property type="entry name" value="RNase_H"/>
    <property type="match status" value="1"/>
</dbReference>
<proteinExistence type="inferred from homology"/>
<comment type="catalytic activity">
    <reaction evidence="1 11">
        <text>Endonucleolytic cleavage to 5'-phosphomonoester.</text>
        <dbReference type="EC" id="3.1.26.4"/>
    </reaction>
</comment>
<comment type="cofactor">
    <cofactor evidence="11">
        <name>Mg(2+)</name>
        <dbReference type="ChEBI" id="CHEBI:18420"/>
    </cofactor>
    <text evidence="11">Binds 1 Mg(2+) ion per subunit. May bind a second metal ion at a regulatory site, or after substrate binding.</text>
</comment>
<feature type="binding site" evidence="11">
    <location>
        <position position="12"/>
    </location>
    <ligand>
        <name>Mg(2+)</name>
        <dbReference type="ChEBI" id="CHEBI:18420"/>
        <label>1</label>
    </ligand>
</feature>
<dbReference type="Pfam" id="PF00075">
    <property type="entry name" value="RNase_H"/>
    <property type="match status" value="1"/>
</dbReference>
<evidence type="ECO:0000256" key="8">
    <source>
        <dbReference type="ARBA" id="ARBA00022759"/>
    </source>
</evidence>
<evidence type="ECO:0000313" key="13">
    <source>
        <dbReference type="EMBL" id="GFM35946.1"/>
    </source>
</evidence>
<keyword evidence="8 11" id="KW-0255">Endonuclease</keyword>
<dbReference type="SUPFAM" id="SSF53098">
    <property type="entry name" value="Ribonuclease H-like"/>
    <property type="match status" value="1"/>
</dbReference>
<feature type="domain" description="RNase H type-1" evidence="12">
    <location>
        <begin position="3"/>
        <end position="145"/>
    </location>
</feature>
<dbReference type="CDD" id="cd09278">
    <property type="entry name" value="RNase_HI_prokaryote_like"/>
    <property type="match status" value="1"/>
</dbReference>
<dbReference type="InterPro" id="IPR002156">
    <property type="entry name" value="RNaseH_domain"/>
</dbReference>
<sequence length="157" mass="17540">MDFIKNVSIYTDGSCLGNPGPGGWGAVLRCNGTEKELSGGFRRTTNNRMEILAVLEALQALKEPCKVDLYTDSQYVRNAVEKKWLAGWQRNGWKTAGKQPVKNRDLWERLLPMLAKHAVSFHWVRGHSGHPENERCDALARAQASRPGQPEDTGHAD</sequence>
<evidence type="ECO:0000256" key="5">
    <source>
        <dbReference type="ARBA" id="ARBA00012180"/>
    </source>
</evidence>
<evidence type="ECO:0000256" key="9">
    <source>
        <dbReference type="ARBA" id="ARBA00022801"/>
    </source>
</evidence>
<feature type="binding site" evidence="11">
    <location>
        <position position="12"/>
    </location>
    <ligand>
        <name>Mg(2+)</name>
        <dbReference type="ChEBI" id="CHEBI:18420"/>
        <label>2</label>
    </ligand>
</feature>
<comment type="subcellular location">
    <subcellularLocation>
        <location evidence="11">Cytoplasm</location>
    </subcellularLocation>
</comment>
<dbReference type="AlphaFoldDB" id="A0A7J0BQF3"/>
<evidence type="ECO:0000313" key="14">
    <source>
        <dbReference type="Proteomes" id="UP000503820"/>
    </source>
</evidence>
<dbReference type="PANTHER" id="PTHR10642">
    <property type="entry name" value="RIBONUCLEASE H1"/>
    <property type="match status" value="1"/>
</dbReference>
<comment type="caution">
    <text evidence="13">The sequence shown here is derived from an EMBL/GenBank/DDBJ whole genome shotgun (WGS) entry which is preliminary data.</text>
</comment>
<keyword evidence="7 11" id="KW-0479">Metal-binding</keyword>
<dbReference type="PANTHER" id="PTHR10642:SF26">
    <property type="entry name" value="RIBONUCLEASE H1"/>
    <property type="match status" value="1"/>
</dbReference>
<evidence type="ECO:0000256" key="11">
    <source>
        <dbReference type="HAMAP-Rule" id="MF_00042"/>
    </source>
</evidence>
<protein>
    <recommendedName>
        <fullName evidence="5 11">Ribonuclease H</fullName>
        <shortName evidence="11">RNase H</shortName>
        <ecNumber evidence="5 11">3.1.26.4</ecNumber>
    </recommendedName>
</protein>
<dbReference type="GO" id="GO:0004523">
    <property type="term" value="F:RNA-DNA hybrid ribonuclease activity"/>
    <property type="evidence" value="ECO:0007669"/>
    <property type="project" value="UniProtKB-UniRule"/>
</dbReference>
<organism evidence="13 14">
    <name type="scientific">Desulfovibrio psychrotolerans</name>
    <dbReference type="NCBI Taxonomy" id="415242"/>
    <lineage>
        <taxon>Bacteria</taxon>
        <taxon>Pseudomonadati</taxon>
        <taxon>Thermodesulfobacteriota</taxon>
        <taxon>Desulfovibrionia</taxon>
        <taxon>Desulfovibrionales</taxon>
        <taxon>Desulfovibrionaceae</taxon>
        <taxon>Desulfovibrio</taxon>
    </lineage>
</organism>
<dbReference type="InterPro" id="IPR036397">
    <property type="entry name" value="RNaseH_sf"/>
</dbReference>
<dbReference type="EC" id="3.1.26.4" evidence="5 11"/>
<feature type="binding site" evidence="11">
    <location>
        <position position="50"/>
    </location>
    <ligand>
        <name>Mg(2+)</name>
        <dbReference type="ChEBI" id="CHEBI:18420"/>
        <label>1</label>
    </ligand>
</feature>
<keyword evidence="11" id="KW-0963">Cytoplasm</keyword>
<reference evidence="13 14" key="1">
    <citation type="submission" date="2020-05" db="EMBL/GenBank/DDBJ databases">
        <title>Draft genome sequence of Desulfovibrio psychrotolerans JS1T.</title>
        <authorList>
            <person name="Ueno A."/>
            <person name="Tamazawa S."/>
            <person name="Tamamura S."/>
            <person name="Murakami T."/>
            <person name="Kiyama T."/>
            <person name="Inomata H."/>
            <person name="Amano Y."/>
            <person name="Miyakawa K."/>
            <person name="Tamaki H."/>
            <person name="Naganuma T."/>
            <person name="Kaneko K."/>
        </authorList>
    </citation>
    <scope>NUCLEOTIDE SEQUENCE [LARGE SCALE GENOMIC DNA]</scope>
    <source>
        <strain evidence="13 14">JS1</strain>
    </source>
</reference>
<comment type="function">
    <text evidence="2 11">Endonuclease that specifically degrades the RNA of RNA-DNA hybrids.</text>
</comment>
<dbReference type="GO" id="GO:0043137">
    <property type="term" value="P:DNA replication, removal of RNA primer"/>
    <property type="evidence" value="ECO:0007669"/>
    <property type="project" value="TreeGrafter"/>
</dbReference>
<keyword evidence="10 11" id="KW-0460">Magnesium</keyword>
<evidence type="ECO:0000259" key="12">
    <source>
        <dbReference type="PROSITE" id="PS50879"/>
    </source>
</evidence>
<accession>A0A7J0BQF3</accession>
<dbReference type="GO" id="GO:0003676">
    <property type="term" value="F:nucleic acid binding"/>
    <property type="evidence" value="ECO:0007669"/>
    <property type="project" value="InterPro"/>
</dbReference>
<evidence type="ECO:0000256" key="10">
    <source>
        <dbReference type="ARBA" id="ARBA00022842"/>
    </source>
</evidence>
<feature type="binding site" evidence="11">
    <location>
        <position position="137"/>
    </location>
    <ligand>
        <name>Mg(2+)</name>
        <dbReference type="ChEBI" id="CHEBI:18420"/>
        <label>2</label>
    </ligand>
</feature>
<keyword evidence="9 11" id="KW-0378">Hydrolase</keyword>
<comment type="subunit">
    <text evidence="4 11">Monomer.</text>
</comment>
<dbReference type="InterPro" id="IPR022892">
    <property type="entry name" value="RNaseHI"/>
</dbReference>
<dbReference type="InterPro" id="IPR012337">
    <property type="entry name" value="RNaseH-like_sf"/>
</dbReference>
<dbReference type="NCBIfam" id="NF001236">
    <property type="entry name" value="PRK00203.1"/>
    <property type="match status" value="1"/>
</dbReference>
<keyword evidence="6 11" id="KW-0540">Nuclease</keyword>
<feature type="binding site" evidence="11">
    <location>
        <position position="72"/>
    </location>
    <ligand>
        <name>Mg(2+)</name>
        <dbReference type="ChEBI" id="CHEBI:18420"/>
        <label>1</label>
    </ligand>
</feature>
<dbReference type="GO" id="GO:0005737">
    <property type="term" value="C:cytoplasm"/>
    <property type="evidence" value="ECO:0007669"/>
    <property type="project" value="UniProtKB-SubCell"/>
</dbReference>
<evidence type="ECO:0000256" key="2">
    <source>
        <dbReference type="ARBA" id="ARBA00004065"/>
    </source>
</evidence>
<keyword evidence="14" id="KW-1185">Reference proteome</keyword>
<dbReference type="PROSITE" id="PS50879">
    <property type="entry name" value="RNASE_H_1"/>
    <property type="match status" value="1"/>
</dbReference>